<gene>
    <name evidence="2" type="ORF">FH972_025481</name>
</gene>
<sequence length="300" mass="34694">MPRPTNHALEAQKEQALQLYDSNVEIPEILHVLQRDGVTVTQRTLERYLKRWKEEAGLQGVLRRPAMNDGEVAAIQQLLPELVFDMFLKDQEILQELQQRGFNIRSTWKVAELRRAANIPRWKRLNDKDYNFWLVEKVQEALDDGFVERFGVVNLYTSLRLDGVIVPHQRLIQIMRDRDPAGVERRRRVVKGGSRRKYTVPGPNKVWSMDAHCKLEHFGFIVYGIMDAFSRYMIHCTVGPYHRSQRAVARIYAKECQGRGFIPSILPPHALEKQNKLPLSSALYMARLQPTRGSSLGGHS</sequence>
<reference evidence="2 3" key="1">
    <citation type="submission" date="2019-06" db="EMBL/GenBank/DDBJ databases">
        <title>A chromosomal-level reference genome of Carpinus fangiana (Coryloideae, Betulaceae).</title>
        <authorList>
            <person name="Yang X."/>
            <person name="Wang Z."/>
            <person name="Zhang L."/>
            <person name="Hao G."/>
            <person name="Liu J."/>
            <person name="Yang Y."/>
        </authorList>
    </citation>
    <scope>NUCLEOTIDE SEQUENCE [LARGE SCALE GENOMIC DNA]</scope>
    <source>
        <strain evidence="2">Cfa_2016G</strain>
        <tissue evidence="2">Leaf</tissue>
    </source>
</reference>
<dbReference type="EMBL" id="VIBQ01000056">
    <property type="protein sequence ID" value="KAB8527830.1"/>
    <property type="molecule type" value="Genomic_DNA"/>
</dbReference>
<comment type="caution">
    <text evidence="2">The sequence shown here is derived from an EMBL/GenBank/DDBJ whole genome shotgun (WGS) entry which is preliminary data.</text>
</comment>
<dbReference type="InterPro" id="IPR058913">
    <property type="entry name" value="Integrase_dom_put"/>
</dbReference>
<organism evidence="2 3">
    <name type="scientific">Carpinus fangiana</name>
    <dbReference type="NCBI Taxonomy" id="176857"/>
    <lineage>
        <taxon>Eukaryota</taxon>
        <taxon>Viridiplantae</taxon>
        <taxon>Streptophyta</taxon>
        <taxon>Embryophyta</taxon>
        <taxon>Tracheophyta</taxon>
        <taxon>Spermatophyta</taxon>
        <taxon>Magnoliopsida</taxon>
        <taxon>eudicotyledons</taxon>
        <taxon>Gunneridae</taxon>
        <taxon>Pentapetalae</taxon>
        <taxon>rosids</taxon>
        <taxon>fabids</taxon>
        <taxon>Fagales</taxon>
        <taxon>Betulaceae</taxon>
        <taxon>Carpinus</taxon>
    </lineage>
</organism>
<feature type="domain" description="Integrase core" evidence="1">
    <location>
        <begin position="198"/>
        <end position="260"/>
    </location>
</feature>
<protein>
    <recommendedName>
        <fullName evidence="1">Integrase core domain-containing protein</fullName>
    </recommendedName>
</protein>
<name>A0A5N6L150_9ROSI</name>
<proteinExistence type="predicted"/>
<dbReference type="OrthoDB" id="5392716at2759"/>
<accession>A0A5N6L150</accession>
<dbReference type="Pfam" id="PF24764">
    <property type="entry name" value="rva_4"/>
    <property type="match status" value="1"/>
</dbReference>
<dbReference type="PANTHER" id="PTHR46177">
    <property type="entry name" value="INTEGRASE CATALYTIC DOMAIN-CONTAINING PROTEIN"/>
    <property type="match status" value="1"/>
</dbReference>
<keyword evidence="3" id="KW-1185">Reference proteome</keyword>
<evidence type="ECO:0000313" key="3">
    <source>
        <dbReference type="Proteomes" id="UP000327013"/>
    </source>
</evidence>
<dbReference type="Proteomes" id="UP000327013">
    <property type="component" value="Unassembled WGS sequence"/>
</dbReference>
<dbReference type="PANTHER" id="PTHR46177:SF1">
    <property type="entry name" value="INTEGRASE CATALYTIC DOMAIN-CONTAINING PROTEIN"/>
    <property type="match status" value="1"/>
</dbReference>
<evidence type="ECO:0000313" key="2">
    <source>
        <dbReference type="EMBL" id="KAB8527830.1"/>
    </source>
</evidence>
<dbReference type="AlphaFoldDB" id="A0A5N6L150"/>
<evidence type="ECO:0000259" key="1">
    <source>
        <dbReference type="Pfam" id="PF24764"/>
    </source>
</evidence>